<keyword evidence="4" id="KW-1185">Reference proteome</keyword>
<dbReference type="Gene3D" id="3.40.50.300">
    <property type="entry name" value="P-loop containing nucleotide triphosphate hydrolases"/>
    <property type="match status" value="1"/>
</dbReference>
<dbReference type="AlphaFoldDB" id="A0A5S9QVY3"/>
<name>A0A5S9QVY3_9GAMM</name>
<evidence type="ECO:0000313" key="2">
    <source>
        <dbReference type="EMBL" id="CAA0097720.1"/>
    </source>
</evidence>
<accession>A0A5S9QVY3</accession>
<dbReference type="PANTHER" id="PTHR43581">
    <property type="entry name" value="ATP/GTP PHOSPHATASE"/>
    <property type="match status" value="1"/>
</dbReference>
<sequence length="676" mass="76626">MTEPLFDGIWSRKLRQEHYFAVDGRGSLDAISVKRLNLFVGGNNSGKSQFLRLLFTSFEEDLDVQMDSASLNFNSLYSDCFESIAERLSIPIEQIVQELQIDLLYSGKLAPASTILAEIEGFADLLRRAGNPKMSFPGEAHFQKIVTLIKRFYDERGSKPLDGFNAIWPSILHPNDFYYIPVLRGMRPLLKDQKGGYVIAENSHDCDGDCYEHRTAYDYFQGIPRNGKGKQRHVVSGLHLYRMLTRKLLGKPEGRRLVAEYERLLGNEFFEGQVISLIPEYGNDTVSIKIGDEEQFPIYKVGDGLQQALIITSQAFFSETPTLFFVEEPEVHLHPGFQKKLCNFLLEHTPHQYFMSTHSNHVLDLADSRDDVMIYRVQKEATTDITKFIVKGANGDSDVLRELGVMPSSVFLSNSTIWIEGITDRLYLRAFLELFKSCLPEGSEELQMLNGLLENYHYSFVEYQGSNLGHWSFLDEEDEIEPRMLAIKSCPSPLVIADGDIKDKGDRHEMLTHELDNALITLDAKEIENLLPWGLLQDVAGETISDAKGRFSSLVETDHANDTDEFKQVVKEYKDTVIDSLENHSDMSAEINSSSLGIGHHLDNALGLDDDKLFFADPSGTIYGKVKFCRKAVSRLNSETEEYELTEPAKDLCRAIYKHILESNGMNADLECLNRD</sequence>
<evidence type="ECO:0000313" key="4">
    <source>
        <dbReference type="Proteomes" id="UP000441399"/>
    </source>
</evidence>
<organism evidence="3 4">
    <name type="scientific">BD1-7 clade bacterium</name>
    <dbReference type="NCBI Taxonomy" id="2029982"/>
    <lineage>
        <taxon>Bacteria</taxon>
        <taxon>Pseudomonadati</taxon>
        <taxon>Pseudomonadota</taxon>
        <taxon>Gammaproteobacteria</taxon>
        <taxon>Cellvibrionales</taxon>
        <taxon>Spongiibacteraceae</taxon>
        <taxon>BD1-7 clade</taxon>
    </lineage>
</organism>
<dbReference type="EMBL" id="CACSIO010000004">
    <property type="protein sequence ID" value="CAA0097720.1"/>
    <property type="molecule type" value="Genomic_DNA"/>
</dbReference>
<dbReference type="InterPro" id="IPR027417">
    <property type="entry name" value="P-loop_NTPase"/>
</dbReference>
<dbReference type="EMBL" id="CACSIO010000045">
    <property type="protein sequence ID" value="CAA0122891.1"/>
    <property type="molecule type" value="Genomic_DNA"/>
</dbReference>
<dbReference type="SUPFAM" id="SSF52540">
    <property type="entry name" value="P-loop containing nucleoside triphosphate hydrolases"/>
    <property type="match status" value="1"/>
</dbReference>
<dbReference type="GO" id="GO:0016887">
    <property type="term" value="F:ATP hydrolysis activity"/>
    <property type="evidence" value="ECO:0007669"/>
    <property type="project" value="InterPro"/>
</dbReference>
<dbReference type="Pfam" id="PF13304">
    <property type="entry name" value="AAA_21"/>
    <property type="match status" value="1"/>
</dbReference>
<evidence type="ECO:0000313" key="3">
    <source>
        <dbReference type="EMBL" id="CAA0122891.1"/>
    </source>
</evidence>
<protein>
    <recommendedName>
        <fullName evidence="1">ATPase AAA-type core domain-containing protein</fullName>
    </recommendedName>
</protein>
<reference evidence="3 4" key="1">
    <citation type="submission" date="2019-11" db="EMBL/GenBank/DDBJ databases">
        <authorList>
            <person name="Holert J."/>
        </authorList>
    </citation>
    <scope>NUCLEOTIDE SEQUENCE [LARGE SCALE GENOMIC DNA]</scope>
    <source>
        <strain evidence="3">SB11_3</strain>
    </source>
</reference>
<dbReference type="InterPro" id="IPR003959">
    <property type="entry name" value="ATPase_AAA_core"/>
</dbReference>
<evidence type="ECO:0000259" key="1">
    <source>
        <dbReference type="Pfam" id="PF13304"/>
    </source>
</evidence>
<dbReference type="GO" id="GO:0005524">
    <property type="term" value="F:ATP binding"/>
    <property type="evidence" value="ECO:0007669"/>
    <property type="project" value="InterPro"/>
</dbReference>
<proteinExistence type="predicted"/>
<dbReference type="InterPro" id="IPR051396">
    <property type="entry name" value="Bact_Antivir_Def_Nuclease"/>
</dbReference>
<dbReference type="Proteomes" id="UP000441399">
    <property type="component" value="Unassembled WGS sequence"/>
</dbReference>
<dbReference type="PANTHER" id="PTHR43581:SF4">
    <property type="entry name" value="ATP_GTP PHOSPHATASE"/>
    <property type="match status" value="1"/>
</dbReference>
<feature type="domain" description="ATPase AAA-type core" evidence="1">
    <location>
        <begin position="284"/>
        <end position="364"/>
    </location>
</feature>
<dbReference type="OrthoDB" id="3322489at2"/>
<gene>
    <name evidence="3" type="ORF">OPDIPICF_02712</name>
    <name evidence="2" type="ORF">OPDIPICF_04132</name>
</gene>